<dbReference type="PANTHER" id="PTHR33755:SF9">
    <property type="entry name" value="TOXIN PARE1"/>
    <property type="match status" value="1"/>
</dbReference>
<gene>
    <name evidence="4" type="ORF">Ga0061064_1613</name>
</gene>
<keyword evidence="5" id="KW-1185">Reference proteome</keyword>
<dbReference type="InterPro" id="IPR051803">
    <property type="entry name" value="TA_system_RelE-like_toxin"/>
</dbReference>
<reference evidence="5" key="1">
    <citation type="submission" date="2015-08" db="EMBL/GenBank/DDBJ databases">
        <authorList>
            <person name="Varghese N."/>
        </authorList>
    </citation>
    <scope>NUCLEOTIDE SEQUENCE [LARGE SCALE GENOMIC DNA]</scope>
    <source>
        <strain evidence="5">DSM 27808</strain>
    </source>
</reference>
<comment type="similarity">
    <text evidence="1 3">Belongs to the RelE toxin family.</text>
</comment>
<evidence type="ECO:0000313" key="4">
    <source>
        <dbReference type="EMBL" id="CUA86770.1"/>
    </source>
</evidence>
<dbReference type="InterPro" id="IPR035093">
    <property type="entry name" value="RelE/ParE_toxin_dom_sf"/>
</dbReference>
<dbReference type="Pfam" id="PF05016">
    <property type="entry name" value="ParE_toxin"/>
    <property type="match status" value="1"/>
</dbReference>
<evidence type="ECO:0000313" key="5">
    <source>
        <dbReference type="Proteomes" id="UP000182598"/>
    </source>
</evidence>
<dbReference type="AlphaFoldDB" id="A0A0K6H7F9"/>
<dbReference type="InterPro" id="IPR028344">
    <property type="entry name" value="ParE1/4"/>
</dbReference>
<dbReference type="PIRSF" id="PIRSF029218">
    <property type="entry name" value="ParE"/>
    <property type="match status" value="1"/>
</dbReference>
<protein>
    <recommendedName>
        <fullName evidence="3">Toxin</fullName>
    </recommendedName>
</protein>
<evidence type="ECO:0000256" key="3">
    <source>
        <dbReference type="PIRNR" id="PIRNR029218"/>
    </source>
</evidence>
<proteinExistence type="inferred from homology"/>
<dbReference type="Proteomes" id="UP000182598">
    <property type="component" value="Unassembled WGS sequence"/>
</dbReference>
<organism evidence="4 5">
    <name type="scientific">Pseudidiomarina woesei</name>
    <dbReference type="NCBI Taxonomy" id="1381080"/>
    <lineage>
        <taxon>Bacteria</taxon>
        <taxon>Pseudomonadati</taxon>
        <taxon>Pseudomonadota</taxon>
        <taxon>Gammaproteobacteria</taxon>
        <taxon>Alteromonadales</taxon>
        <taxon>Idiomarinaceae</taxon>
        <taxon>Pseudidiomarina</taxon>
    </lineage>
</organism>
<dbReference type="EMBL" id="CYHB01000004">
    <property type="protein sequence ID" value="CUA86770.1"/>
    <property type="molecule type" value="Genomic_DNA"/>
</dbReference>
<dbReference type="RefSeq" id="WP_055439273.1">
    <property type="nucleotide sequence ID" value="NZ_CYHB01000004.1"/>
</dbReference>
<dbReference type="PANTHER" id="PTHR33755">
    <property type="entry name" value="TOXIN PARE1-RELATED"/>
    <property type="match status" value="1"/>
</dbReference>
<evidence type="ECO:0000256" key="1">
    <source>
        <dbReference type="ARBA" id="ARBA00006226"/>
    </source>
</evidence>
<accession>A0A0K6H7F9</accession>
<dbReference type="OrthoDB" id="516834at2"/>
<name>A0A0K6H7F9_9GAMM</name>
<keyword evidence="2" id="KW-1277">Toxin-antitoxin system</keyword>
<evidence type="ECO:0000256" key="2">
    <source>
        <dbReference type="ARBA" id="ARBA00022649"/>
    </source>
</evidence>
<sequence>MLSYKFTSQALADLIEIREYSQSHWGSKQSDTYSQQIETALHLLSEFPDLGSVYSELDNSFRGYSVSSHIIFYRVNKNILVVHGILHQRMLPHRILTDSKENK</sequence>
<dbReference type="Gene3D" id="3.30.2310.20">
    <property type="entry name" value="RelE-like"/>
    <property type="match status" value="1"/>
</dbReference>
<dbReference type="InterPro" id="IPR007712">
    <property type="entry name" value="RelE/ParE_toxin"/>
</dbReference>